<dbReference type="Pfam" id="PF03553">
    <property type="entry name" value="Na_H_antiporter"/>
    <property type="match status" value="1"/>
</dbReference>
<evidence type="ECO:0000259" key="7">
    <source>
        <dbReference type="Pfam" id="PF03553"/>
    </source>
</evidence>
<feature type="domain" description="Na+/H+ antiporter NhaC-like C-terminal" evidence="7">
    <location>
        <begin position="163"/>
        <end position="489"/>
    </location>
</feature>
<evidence type="ECO:0000256" key="1">
    <source>
        <dbReference type="ARBA" id="ARBA00004651"/>
    </source>
</evidence>
<keyword evidence="4 6" id="KW-1133">Transmembrane helix</keyword>
<keyword evidence="9" id="KW-1185">Reference proteome</keyword>
<sequence length="537" mass="56088">MLESAPWLTLIPPVVAIVLAIVTKKVMISLGAGVLVAALLIAEFDPLRTLALIWESFAVLFWDDGALNTWYIYILLFIILLGVIAAFILMSGGTQAFADWAVGRIRTRRGGQILPAILGIVIFIDDYFNALAVGQISRPVTDQHRISRAKLAYIVDSTSAPIAVLAPFSSWGAYIIGILAPIVAASTLTISSVEAFLGAAASNYYAIAAAVLVWLVIVFRADLGAMRREERRALVEGRPFKEGEVIPGQLTDDLPVHRPGAKRAIIVPFVALVIGVLGGIVWTGYDASDSWAPVDILASTDTSLALIYGGILGLACAIYYYLRYTTANPKFGWSTFGQGWLGGLKAMSPAIGILILAWMLGGLIDTLGTGAYLGDLVETSDLPPAWLIPIVFVLAAAMAFSTGTSWGSFGLLLPIVGGIANAVEAPELLLPMLGAVLAGAVAGDHSSPISDTTILSSTGAGCNVITHVITQLPFVAVAGLSALLGYVVLAATSLVWLGLIVTLAALAGCVVAIRAVRPPVEADVSTATGSGGEAPRA</sequence>
<feature type="transmembrane region" description="Helical" evidence="6">
    <location>
        <begin position="70"/>
        <end position="92"/>
    </location>
</feature>
<dbReference type="PANTHER" id="PTHR43478:SF1">
    <property type="entry name" value="NA+_H+ ANTIPORTER NHAC-LIKE C-TERMINAL DOMAIN-CONTAINING PROTEIN"/>
    <property type="match status" value="1"/>
</dbReference>
<name>A0ABU5N2X5_9MICO</name>
<reference evidence="8 9" key="1">
    <citation type="submission" date="2023-10" db="EMBL/GenBank/DDBJ databases">
        <title>Microbacterium xanthum sp. nov., isolated from seaweed.</title>
        <authorList>
            <person name="Lee S.D."/>
        </authorList>
    </citation>
    <scope>NUCLEOTIDE SEQUENCE [LARGE SCALE GENOMIC DNA]</scope>
    <source>
        <strain evidence="8 9">KCTC 19124</strain>
    </source>
</reference>
<gene>
    <name evidence="8" type="ORF">R2Q92_00290</name>
</gene>
<protein>
    <submittedName>
        <fullName evidence="8">Na+/H+ antiporter NhaC family protein</fullName>
    </submittedName>
</protein>
<evidence type="ECO:0000313" key="9">
    <source>
        <dbReference type="Proteomes" id="UP001291912"/>
    </source>
</evidence>
<feature type="transmembrane region" description="Helical" evidence="6">
    <location>
        <begin position="204"/>
        <end position="223"/>
    </location>
</feature>
<keyword evidence="3 6" id="KW-0812">Transmembrane</keyword>
<dbReference type="RefSeq" id="WP_194423006.1">
    <property type="nucleotide sequence ID" value="NZ_BAAAPT010000001.1"/>
</dbReference>
<feature type="transmembrane region" description="Helical" evidence="6">
    <location>
        <begin position="384"/>
        <end position="416"/>
    </location>
</feature>
<keyword evidence="2" id="KW-1003">Cell membrane</keyword>
<feature type="transmembrane region" description="Helical" evidence="6">
    <location>
        <begin position="305"/>
        <end position="322"/>
    </location>
</feature>
<organism evidence="8 9">
    <name type="scientific">Microbacterium aquimaris</name>
    <dbReference type="NCBI Taxonomy" id="459816"/>
    <lineage>
        <taxon>Bacteria</taxon>
        <taxon>Bacillati</taxon>
        <taxon>Actinomycetota</taxon>
        <taxon>Actinomycetes</taxon>
        <taxon>Micrococcales</taxon>
        <taxon>Microbacteriaceae</taxon>
        <taxon>Microbacterium</taxon>
    </lineage>
</organism>
<dbReference type="EMBL" id="JAWJYN010000001">
    <property type="protein sequence ID" value="MDZ8160257.1"/>
    <property type="molecule type" value="Genomic_DNA"/>
</dbReference>
<comment type="caution">
    <text evidence="8">The sequence shown here is derived from an EMBL/GenBank/DDBJ whole genome shotgun (WGS) entry which is preliminary data.</text>
</comment>
<evidence type="ECO:0000256" key="4">
    <source>
        <dbReference type="ARBA" id="ARBA00022989"/>
    </source>
</evidence>
<accession>A0ABU5N2X5</accession>
<feature type="transmembrane region" description="Helical" evidence="6">
    <location>
        <begin position="465"/>
        <end position="487"/>
    </location>
</feature>
<evidence type="ECO:0000256" key="5">
    <source>
        <dbReference type="ARBA" id="ARBA00023136"/>
    </source>
</evidence>
<feature type="transmembrane region" description="Helical" evidence="6">
    <location>
        <begin position="343"/>
        <end position="364"/>
    </location>
</feature>
<evidence type="ECO:0000313" key="8">
    <source>
        <dbReference type="EMBL" id="MDZ8160257.1"/>
    </source>
</evidence>
<evidence type="ECO:0000256" key="2">
    <source>
        <dbReference type="ARBA" id="ARBA00022475"/>
    </source>
</evidence>
<feature type="transmembrane region" description="Helical" evidence="6">
    <location>
        <begin position="494"/>
        <end position="516"/>
    </location>
</feature>
<feature type="transmembrane region" description="Helical" evidence="6">
    <location>
        <begin position="264"/>
        <end position="285"/>
    </location>
</feature>
<keyword evidence="5 6" id="KW-0472">Membrane</keyword>
<evidence type="ECO:0000256" key="3">
    <source>
        <dbReference type="ARBA" id="ARBA00022692"/>
    </source>
</evidence>
<dbReference type="Proteomes" id="UP001291912">
    <property type="component" value="Unassembled WGS sequence"/>
</dbReference>
<feature type="transmembrane region" description="Helical" evidence="6">
    <location>
        <begin position="30"/>
        <end position="50"/>
    </location>
</feature>
<dbReference type="InterPro" id="IPR018461">
    <property type="entry name" value="Na/H_Antiport_NhaC-like_C"/>
</dbReference>
<evidence type="ECO:0000256" key="6">
    <source>
        <dbReference type="SAM" id="Phobius"/>
    </source>
</evidence>
<comment type="subcellular location">
    <subcellularLocation>
        <location evidence="1">Cell membrane</location>
        <topology evidence="1">Multi-pass membrane protein</topology>
    </subcellularLocation>
</comment>
<dbReference type="PANTHER" id="PTHR43478">
    <property type="entry name" value="NA+/H+ ANTIPORTER-RELATED"/>
    <property type="match status" value="1"/>
</dbReference>
<proteinExistence type="predicted"/>
<feature type="transmembrane region" description="Helical" evidence="6">
    <location>
        <begin position="6"/>
        <end position="23"/>
    </location>
</feature>